<dbReference type="SUPFAM" id="SSF46934">
    <property type="entry name" value="UBA-like"/>
    <property type="match status" value="1"/>
</dbReference>
<name>A0A1F6DCK6_9BACT</name>
<comment type="subcellular location">
    <subcellularLocation>
        <location evidence="5">Cytoplasm</location>
    </subcellularLocation>
</comment>
<comment type="function">
    <text evidence="5">Associates with the EF-Tu.GDP complex and induces the exchange of GDP to GTP. It remains bound to the aminoacyl-tRNA.EF-Tu.GTP complex up to the GTP hydrolysis stage on the ribosome.</text>
</comment>
<evidence type="ECO:0000256" key="4">
    <source>
        <dbReference type="ARBA" id="ARBA00022917"/>
    </source>
</evidence>
<dbReference type="PANTHER" id="PTHR11741:SF0">
    <property type="entry name" value="ELONGATION FACTOR TS, MITOCHONDRIAL"/>
    <property type="match status" value="1"/>
</dbReference>
<dbReference type="SUPFAM" id="SSF54713">
    <property type="entry name" value="Elongation factor Ts (EF-Ts), dimerisation domain"/>
    <property type="match status" value="1"/>
</dbReference>
<dbReference type="InterPro" id="IPR009060">
    <property type="entry name" value="UBA-like_sf"/>
</dbReference>
<reference evidence="7 8" key="1">
    <citation type="journal article" date="2016" name="Nat. Commun.">
        <title>Thousands of microbial genomes shed light on interconnected biogeochemical processes in an aquifer system.</title>
        <authorList>
            <person name="Anantharaman K."/>
            <person name="Brown C.T."/>
            <person name="Hug L.A."/>
            <person name="Sharon I."/>
            <person name="Castelle C.J."/>
            <person name="Probst A.J."/>
            <person name="Thomas B.C."/>
            <person name="Singh A."/>
            <person name="Wilkins M.J."/>
            <person name="Karaoz U."/>
            <person name="Brodie E.L."/>
            <person name="Williams K.H."/>
            <person name="Hubbard S.S."/>
            <person name="Banfield J.F."/>
        </authorList>
    </citation>
    <scope>NUCLEOTIDE SEQUENCE [LARGE SCALE GENOMIC DNA]</scope>
</reference>
<dbReference type="HAMAP" id="MF_00050">
    <property type="entry name" value="EF_Ts"/>
    <property type="match status" value="1"/>
</dbReference>
<feature type="region of interest" description="Involved in Mg(2+) ion dislocation from EF-Tu" evidence="5">
    <location>
        <begin position="80"/>
        <end position="83"/>
    </location>
</feature>
<evidence type="ECO:0000256" key="2">
    <source>
        <dbReference type="ARBA" id="ARBA00016956"/>
    </source>
</evidence>
<dbReference type="GO" id="GO:0003746">
    <property type="term" value="F:translation elongation factor activity"/>
    <property type="evidence" value="ECO:0007669"/>
    <property type="project" value="UniProtKB-UniRule"/>
</dbReference>
<evidence type="ECO:0000256" key="5">
    <source>
        <dbReference type="HAMAP-Rule" id="MF_00050"/>
    </source>
</evidence>
<gene>
    <name evidence="5" type="primary">tsf</name>
    <name evidence="7" type="ORF">A3C89_01405</name>
</gene>
<dbReference type="Gene3D" id="1.10.8.10">
    <property type="entry name" value="DNA helicase RuvA subunit, C-terminal domain"/>
    <property type="match status" value="1"/>
</dbReference>
<evidence type="ECO:0000256" key="1">
    <source>
        <dbReference type="ARBA" id="ARBA00005532"/>
    </source>
</evidence>
<feature type="domain" description="Translation elongation factor EFTs/EF1B dimerisation" evidence="6">
    <location>
        <begin position="30"/>
        <end position="190"/>
    </location>
</feature>
<evidence type="ECO:0000256" key="3">
    <source>
        <dbReference type="ARBA" id="ARBA00022768"/>
    </source>
</evidence>
<comment type="caution">
    <text evidence="7">The sequence shown here is derived from an EMBL/GenBank/DDBJ whole genome shotgun (WGS) entry which is preliminary data.</text>
</comment>
<dbReference type="EMBL" id="MFLF01000020">
    <property type="protein sequence ID" value="OGG59047.1"/>
    <property type="molecule type" value="Genomic_DNA"/>
</dbReference>
<dbReference type="Pfam" id="PF00889">
    <property type="entry name" value="EF_TS"/>
    <property type="match status" value="1"/>
</dbReference>
<dbReference type="STRING" id="1798492.A3C89_01405"/>
<dbReference type="Gene3D" id="3.30.479.20">
    <property type="entry name" value="Elongation factor Ts, dimerisation domain"/>
    <property type="match status" value="1"/>
</dbReference>
<organism evidence="7 8">
    <name type="scientific">Candidatus Kaiserbacteria bacterium RIFCSPHIGHO2_02_FULL_50_50</name>
    <dbReference type="NCBI Taxonomy" id="1798492"/>
    <lineage>
        <taxon>Bacteria</taxon>
        <taxon>Candidatus Kaiseribacteriota</taxon>
    </lineage>
</organism>
<proteinExistence type="inferred from homology"/>
<evidence type="ECO:0000313" key="7">
    <source>
        <dbReference type="EMBL" id="OGG59047.1"/>
    </source>
</evidence>
<dbReference type="InterPro" id="IPR001816">
    <property type="entry name" value="Transl_elong_EFTs/EF1B"/>
</dbReference>
<keyword evidence="4 5" id="KW-0648">Protein biosynthesis</keyword>
<dbReference type="Proteomes" id="UP000178794">
    <property type="component" value="Unassembled WGS sequence"/>
</dbReference>
<sequence>MEITMDMLKELRDLTGVSIMQCKKALEESDGDLEKARILMLKKSGELAAKKSDRELAAGAIGAYVHNNEIAAVVVLSCETDFVSKNEEYVALAKDIAMHVAAMFPQYITREDVPEDAVEKARAVFLEEVADKPEAMREKILEGKLASYWKDRVLLEQAFIKDESKTIADLISSATQKFGERIVVTEMKRFSAK</sequence>
<dbReference type="FunFam" id="1.10.8.10:FF:000001">
    <property type="entry name" value="Elongation factor Ts"/>
    <property type="match status" value="1"/>
</dbReference>
<keyword evidence="5" id="KW-0963">Cytoplasm</keyword>
<keyword evidence="3 5" id="KW-0251">Elongation factor</keyword>
<evidence type="ECO:0000259" key="6">
    <source>
        <dbReference type="Pfam" id="PF00889"/>
    </source>
</evidence>
<dbReference type="InterPro" id="IPR014039">
    <property type="entry name" value="Transl_elong_EFTs/EF1B_dimer"/>
</dbReference>
<dbReference type="GO" id="GO:0005737">
    <property type="term" value="C:cytoplasm"/>
    <property type="evidence" value="ECO:0007669"/>
    <property type="project" value="UniProtKB-SubCell"/>
</dbReference>
<dbReference type="PANTHER" id="PTHR11741">
    <property type="entry name" value="ELONGATION FACTOR TS"/>
    <property type="match status" value="1"/>
</dbReference>
<dbReference type="AlphaFoldDB" id="A0A1F6DCK6"/>
<dbReference type="CDD" id="cd14275">
    <property type="entry name" value="UBA_EF-Ts"/>
    <property type="match status" value="1"/>
</dbReference>
<dbReference type="InterPro" id="IPR036402">
    <property type="entry name" value="EF-Ts_dimer_sf"/>
</dbReference>
<evidence type="ECO:0000313" key="8">
    <source>
        <dbReference type="Proteomes" id="UP000178794"/>
    </source>
</evidence>
<comment type="similarity">
    <text evidence="1 5">Belongs to the EF-Ts family.</text>
</comment>
<dbReference type="Gene3D" id="1.10.286.20">
    <property type="match status" value="1"/>
</dbReference>
<protein>
    <recommendedName>
        <fullName evidence="2 5">Elongation factor Ts</fullName>
        <shortName evidence="5">EF-Ts</shortName>
    </recommendedName>
</protein>
<accession>A0A1F6DCK6</accession>